<gene>
    <name evidence="2" type="ORF">E4K62_16865</name>
</gene>
<name>A0ABX5SVI1_9MICO</name>
<evidence type="ECO:0000313" key="3">
    <source>
        <dbReference type="Proteomes" id="UP000295748"/>
    </source>
</evidence>
<evidence type="ECO:0008006" key="4">
    <source>
        <dbReference type="Google" id="ProtNLM"/>
    </source>
</evidence>
<protein>
    <recommendedName>
        <fullName evidence="4">DUF4352 domain-containing protein</fullName>
    </recommendedName>
</protein>
<keyword evidence="1" id="KW-0732">Signal</keyword>
<dbReference type="EMBL" id="CP038266">
    <property type="protein sequence ID" value="QBR90203.1"/>
    <property type="molecule type" value="Genomic_DNA"/>
</dbReference>
<keyword evidence="3" id="KW-1185">Reference proteome</keyword>
<reference evidence="2 3" key="1">
    <citation type="submission" date="2019-03" db="EMBL/GenBank/DDBJ databases">
        <authorList>
            <person name="Dong K."/>
        </authorList>
    </citation>
    <scope>NUCLEOTIDE SEQUENCE [LARGE SCALE GENOMIC DNA]</scope>
    <source>
        <strain evidence="3">dk512</strain>
    </source>
</reference>
<dbReference type="RefSeq" id="WP_135069714.1">
    <property type="nucleotide sequence ID" value="NZ_CP038266.1"/>
</dbReference>
<sequence length="181" mass="19493">MRRWLAWPMGAALLFGAWLVTLATPTADADEAPFVVPAALGEEARGRSITVTVTDVRLAEHVSAGAWAGEGVWLVVDLDAAAAREEDRTALGGASLAIGERTYRASERPPSFFQQPLLVGIPREGSLAFELPPDAVHEQAVLRLSGDWETRLDSLIELPLDLADLDPVDSVELTETGWARP</sequence>
<evidence type="ECO:0000313" key="2">
    <source>
        <dbReference type="EMBL" id="QBR90203.1"/>
    </source>
</evidence>
<feature type="signal peptide" evidence="1">
    <location>
        <begin position="1"/>
        <end position="29"/>
    </location>
</feature>
<accession>A0ABX5SVI1</accession>
<dbReference type="Proteomes" id="UP000295748">
    <property type="component" value="Chromosome"/>
</dbReference>
<evidence type="ECO:0000256" key="1">
    <source>
        <dbReference type="SAM" id="SignalP"/>
    </source>
</evidence>
<feature type="chain" id="PRO_5047466517" description="DUF4352 domain-containing protein" evidence="1">
    <location>
        <begin position="30"/>
        <end position="181"/>
    </location>
</feature>
<proteinExistence type="predicted"/>
<organism evidence="2 3">
    <name type="scientific">Microbacterium wangchenii</name>
    <dbReference type="NCBI Taxonomy" id="2541726"/>
    <lineage>
        <taxon>Bacteria</taxon>
        <taxon>Bacillati</taxon>
        <taxon>Actinomycetota</taxon>
        <taxon>Actinomycetes</taxon>
        <taxon>Micrococcales</taxon>
        <taxon>Microbacteriaceae</taxon>
        <taxon>Microbacterium</taxon>
    </lineage>
</organism>